<comment type="caution">
    <text evidence="14">The sequence shown here is derived from an EMBL/GenBank/DDBJ whole genome shotgun (WGS) entry which is preliminary data.</text>
</comment>
<dbReference type="InterPro" id="IPR013655">
    <property type="entry name" value="PAS_fold_3"/>
</dbReference>
<dbReference type="Gene3D" id="3.40.50.2300">
    <property type="match status" value="1"/>
</dbReference>
<dbReference type="Proteomes" id="UP000605086">
    <property type="component" value="Unassembled WGS sequence"/>
</dbReference>
<keyword evidence="5" id="KW-0547">Nucleotide-binding</keyword>
<dbReference type="Gene3D" id="1.10.287.130">
    <property type="match status" value="1"/>
</dbReference>
<dbReference type="PRINTS" id="PR00344">
    <property type="entry name" value="BCTRLSENSOR"/>
</dbReference>
<dbReference type="InterPro" id="IPR035965">
    <property type="entry name" value="PAS-like_dom_sf"/>
</dbReference>
<dbReference type="InterPro" id="IPR004358">
    <property type="entry name" value="Sig_transdc_His_kin-like_C"/>
</dbReference>
<feature type="domain" description="PAC" evidence="13">
    <location>
        <begin position="256"/>
        <end position="308"/>
    </location>
</feature>
<dbReference type="Pfam" id="PF02518">
    <property type="entry name" value="HATPase_c"/>
    <property type="match status" value="1"/>
</dbReference>
<feature type="domain" description="Histidine kinase" evidence="11">
    <location>
        <begin position="484"/>
        <end position="701"/>
    </location>
</feature>
<feature type="domain" description="Response regulatory" evidence="12">
    <location>
        <begin position="721"/>
        <end position="832"/>
    </location>
</feature>
<protein>
    <recommendedName>
        <fullName evidence="2">histidine kinase</fullName>
        <ecNumber evidence="2">2.7.13.3</ecNumber>
    </recommendedName>
</protein>
<evidence type="ECO:0000313" key="15">
    <source>
        <dbReference type="Proteomes" id="UP000605086"/>
    </source>
</evidence>
<dbReference type="NCBIfam" id="TIGR00229">
    <property type="entry name" value="sensory_box"/>
    <property type="match status" value="2"/>
</dbReference>
<organism evidence="14 15">
    <name type="scientific">Azospirillum melinis</name>
    <dbReference type="NCBI Taxonomy" id="328839"/>
    <lineage>
        <taxon>Bacteria</taxon>
        <taxon>Pseudomonadati</taxon>
        <taxon>Pseudomonadota</taxon>
        <taxon>Alphaproteobacteria</taxon>
        <taxon>Rhodospirillales</taxon>
        <taxon>Azospirillaceae</taxon>
        <taxon>Azospirillum</taxon>
    </lineage>
</organism>
<evidence type="ECO:0000256" key="1">
    <source>
        <dbReference type="ARBA" id="ARBA00000085"/>
    </source>
</evidence>
<dbReference type="PROSITE" id="PS50109">
    <property type="entry name" value="HIS_KIN"/>
    <property type="match status" value="1"/>
</dbReference>
<dbReference type="InterPro" id="IPR001610">
    <property type="entry name" value="PAC"/>
</dbReference>
<evidence type="ECO:0000256" key="5">
    <source>
        <dbReference type="ARBA" id="ARBA00022741"/>
    </source>
</evidence>
<dbReference type="Pfam" id="PF00512">
    <property type="entry name" value="HisKA"/>
    <property type="match status" value="1"/>
</dbReference>
<evidence type="ECO:0000256" key="9">
    <source>
        <dbReference type="PROSITE-ProRule" id="PRU00169"/>
    </source>
</evidence>
<evidence type="ECO:0000259" key="11">
    <source>
        <dbReference type="PROSITE" id="PS50109"/>
    </source>
</evidence>
<gene>
    <name evidence="14" type="ORF">GBZ48_33765</name>
</gene>
<keyword evidence="7" id="KW-0067">ATP-binding</keyword>
<keyword evidence="8" id="KW-0902">Two-component regulatory system</keyword>
<comment type="catalytic activity">
    <reaction evidence="1">
        <text>ATP + protein L-histidine = ADP + protein N-phospho-L-histidine.</text>
        <dbReference type="EC" id="2.7.13.3"/>
    </reaction>
</comment>
<dbReference type="Pfam" id="PF00072">
    <property type="entry name" value="Response_reg"/>
    <property type="match status" value="1"/>
</dbReference>
<dbReference type="EMBL" id="WHOS01000091">
    <property type="protein sequence ID" value="NUB04180.1"/>
    <property type="molecule type" value="Genomic_DNA"/>
</dbReference>
<dbReference type="SUPFAM" id="SSF47384">
    <property type="entry name" value="Homodimeric domain of signal transducing histidine kinase"/>
    <property type="match status" value="1"/>
</dbReference>
<evidence type="ECO:0000256" key="4">
    <source>
        <dbReference type="ARBA" id="ARBA00022679"/>
    </source>
</evidence>
<keyword evidence="15" id="KW-1185">Reference proteome</keyword>
<dbReference type="SMART" id="SM00388">
    <property type="entry name" value="HisKA"/>
    <property type="match status" value="1"/>
</dbReference>
<dbReference type="InterPro" id="IPR000014">
    <property type="entry name" value="PAS"/>
</dbReference>
<feature type="coiled-coil region" evidence="10">
    <location>
        <begin position="430"/>
        <end position="475"/>
    </location>
</feature>
<dbReference type="InterPro" id="IPR005467">
    <property type="entry name" value="His_kinase_dom"/>
</dbReference>
<evidence type="ECO:0000256" key="10">
    <source>
        <dbReference type="SAM" id="Coils"/>
    </source>
</evidence>
<evidence type="ECO:0000256" key="2">
    <source>
        <dbReference type="ARBA" id="ARBA00012438"/>
    </source>
</evidence>
<dbReference type="InterPro" id="IPR003594">
    <property type="entry name" value="HATPase_dom"/>
</dbReference>
<dbReference type="Gene3D" id="3.30.450.20">
    <property type="entry name" value="PAS domain"/>
    <property type="match status" value="3"/>
</dbReference>
<feature type="modified residue" description="4-aspartylphosphate" evidence="9">
    <location>
        <position position="771"/>
    </location>
</feature>
<dbReference type="PANTHER" id="PTHR43065">
    <property type="entry name" value="SENSOR HISTIDINE KINASE"/>
    <property type="match status" value="1"/>
</dbReference>
<evidence type="ECO:0000256" key="3">
    <source>
        <dbReference type="ARBA" id="ARBA00022553"/>
    </source>
</evidence>
<keyword evidence="10" id="KW-0175">Coiled coil</keyword>
<dbReference type="InterPro" id="IPR003661">
    <property type="entry name" value="HisK_dim/P_dom"/>
</dbReference>
<dbReference type="Pfam" id="PF08448">
    <property type="entry name" value="PAS_4"/>
    <property type="match status" value="2"/>
</dbReference>
<dbReference type="PROSITE" id="PS50110">
    <property type="entry name" value="RESPONSE_REGULATORY"/>
    <property type="match status" value="1"/>
</dbReference>
<dbReference type="PROSITE" id="PS50113">
    <property type="entry name" value="PAC"/>
    <property type="match status" value="2"/>
</dbReference>
<name>A0ABX2KTR5_9PROT</name>
<keyword evidence="4" id="KW-0808">Transferase</keyword>
<evidence type="ECO:0000256" key="8">
    <source>
        <dbReference type="ARBA" id="ARBA00023012"/>
    </source>
</evidence>
<dbReference type="SMART" id="SM00091">
    <property type="entry name" value="PAS"/>
    <property type="match status" value="2"/>
</dbReference>
<keyword evidence="3 9" id="KW-0597">Phosphoprotein</keyword>
<reference evidence="14 15" key="1">
    <citation type="submission" date="2019-10" db="EMBL/GenBank/DDBJ databases">
        <title>Genome sequence of Azospirillum melinis.</title>
        <authorList>
            <person name="Ambrosini A."/>
            <person name="Sant'Anna F.H."/>
            <person name="Cassan F.D."/>
            <person name="Souza E.M."/>
            <person name="Passaglia L.M.P."/>
        </authorList>
    </citation>
    <scope>NUCLEOTIDE SEQUENCE [LARGE SCALE GENOMIC DNA]</scope>
    <source>
        <strain evidence="14 15">TMCY0552</strain>
    </source>
</reference>
<dbReference type="PANTHER" id="PTHR43065:SF46">
    <property type="entry name" value="C4-DICARBOXYLATE TRANSPORT SENSOR PROTEIN DCTB"/>
    <property type="match status" value="1"/>
</dbReference>
<evidence type="ECO:0000313" key="14">
    <source>
        <dbReference type="EMBL" id="NUB04180.1"/>
    </source>
</evidence>
<dbReference type="SMART" id="SM00086">
    <property type="entry name" value="PAC"/>
    <property type="match status" value="2"/>
</dbReference>
<dbReference type="InterPro" id="IPR036890">
    <property type="entry name" value="HATPase_C_sf"/>
</dbReference>
<sequence length="838" mass="91266">MSANLLDPEACDWSATPLGPREGWSPALEAIFTMMLGSPFAMCATWGPEQTLLYNAAYVPFLGKRHPAALGQPIAVVWSEVWDTIGPLIARVLEGESVSFTDMHLVMTRNGCEEDTWWTFAYSPLRDDGRVVGMLDIAMETTAGVLAARQRDAVEAELRARNVALEQEVAARTEAGNRFSTLIQHLPVGACLLDADGRVLLSSPLFRELLPDQPMPSRMTRAEDGDRWRAFDANGERLPPSHYPGARALRGEVVSPGIEFLHREADGSERWFAVSSVPLTDGAGKVTGAIAMLEDIDHRKRALETARTDAERVQLALSAGAIIGTWFWDIATDRITIDEAFAKAFGVDPALGRDGISLAQMVETVHPDDRANLAQAVGEAMARGGRYVHQYRVRRHDGRYYWIEANGRVDLAADGTPRGFPGVVIDVEERRTIEAERDRAIAKLRALNDTLEQRVAERTAELMQAEEKLRQSQKMEAVGQLTGGMAHDFNNLLQAMSGCLQLIGRRAGHVAGVQKVLDSGHQAVDRGASMIRQLMAFSRRQNLQPEAFDVRDRLLGMRSFLDRALRADIRLEFDLEGGLWPAMADPVQFELAILNLATNARDAIAGGGHLLIGAGNVEQCGEHGLHGSFVRIWVRDSGHGMAPATLERIFEPFFTTKPVGQGTGLGLAQVYGFCRQSGGIATVDSVEGQGTTVTLLLPRAETMPVAVADAQRAMVDGGGASVLLVEDDPVVALVIVAALEEMGYRVSRATTGEEALRLLRDGERPDLLFSDVVMPGEIDGAALAAAARALLPRLAVVLTTGYSEDRAGLKGFPVLSKPYRIEDLALILRQEIDRNARL</sequence>
<dbReference type="SUPFAM" id="SSF55785">
    <property type="entry name" value="PYP-like sensor domain (PAS domain)"/>
    <property type="match status" value="3"/>
</dbReference>
<dbReference type="InterPro" id="IPR036097">
    <property type="entry name" value="HisK_dim/P_sf"/>
</dbReference>
<dbReference type="Pfam" id="PF08447">
    <property type="entry name" value="PAS_3"/>
    <property type="match status" value="1"/>
</dbReference>
<accession>A0ABX2KTR5</accession>
<evidence type="ECO:0000256" key="7">
    <source>
        <dbReference type="ARBA" id="ARBA00022840"/>
    </source>
</evidence>
<proteinExistence type="predicted"/>
<dbReference type="EC" id="2.7.13.3" evidence="2"/>
<evidence type="ECO:0000259" key="13">
    <source>
        <dbReference type="PROSITE" id="PS50113"/>
    </source>
</evidence>
<dbReference type="SUPFAM" id="SSF52172">
    <property type="entry name" value="CheY-like"/>
    <property type="match status" value="1"/>
</dbReference>
<dbReference type="SMART" id="SM00448">
    <property type="entry name" value="REC"/>
    <property type="match status" value="1"/>
</dbReference>
<dbReference type="SMART" id="SM00387">
    <property type="entry name" value="HATPase_c"/>
    <property type="match status" value="1"/>
</dbReference>
<dbReference type="InterPro" id="IPR000700">
    <property type="entry name" value="PAS-assoc_C"/>
</dbReference>
<dbReference type="CDD" id="cd00130">
    <property type="entry name" value="PAS"/>
    <property type="match status" value="2"/>
</dbReference>
<dbReference type="InterPro" id="IPR011006">
    <property type="entry name" value="CheY-like_superfamily"/>
</dbReference>
<keyword evidence="6" id="KW-0418">Kinase</keyword>
<evidence type="ECO:0000256" key="6">
    <source>
        <dbReference type="ARBA" id="ARBA00022777"/>
    </source>
</evidence>
<feature type="domain" description="PAC" evidence="13">
    <location>
        <begin position="387"/>
        <end position="439"/>
    </location>
</feature>
<evidence type="ECO:0000259" key="12">
    <source>
        <dbReference type="PROSITE" id="PS50110"/>
    </source>
</evidence>
<dbReference type="SUPFAM" id="SSF55874">
    <property type="entry name" value="ATPase domain of HSP90 chaperone/DNA topoisomerase II/histidine kinase"/>
    <property type="match status" value="1"/>
</dbReference>
<dbReference type="Gene3D" id="3.30.565.10">
    <property type="entry name" value="Histidine kinase-like ATPase, C-terminal domain"/>
    <property type="match status" value="1"/>
</dbReference>
<dbReference type="InterPro" id="IPR001789">
    <property type="entry name" value="Sig_transdc_resp-reg_receiver"/>
</dbReference>
<dbReference type="InterPro" id="IPR013656">
    <property type="entry name" value="PAS_4"/>
</dbReference>